<sequence>MAKSPEEAAVSKTASAAFVAGGTEVNRLGSDIAEKSATLISLKRCSGLDGIEEDAGYVTIGAMCTFQDLVESGKVPGWLKEAALFMASRTKRNMATIGGNIAAKRSDSYLIPALSAAGAVLELLGSDAKTERIGIAEYLDGAYDDKLIVSVTVEKDVRLVSKRYANTAQSHAVLTMSAALAEEGVYMNGAVKNVGLLHFCDLEKAFNEDPEISEDKIIEMVKTCTGLHTADDMFGSDAYKRYLIAVTAFDLFKKLKGKEV</sequence>
<dbReference type="GO" id="GO:0071949">
    <property type="term" value="F:FAD binding"/>
    <property type="evidence" value="ECO:0007669"/>
    <property type="project" value="InterPro"/>
</dbReference>
<dbReference type="GO" id="GO:0016491">
    <property type="term" value="F:oxidoreductase activity"/>
    <property type="evidence" value="ECO:0007669"/>
    <property type="project" value="InterPro"/>
</dbReference>
<dbReference type="InterPro" id="IPR036318">
    <property type="entry name" value="FAD-bd_PCMH-like_sf"/>
</dbReference>
<dbReference type="PROSITE" id="PS51387">
    <property type="entry name" value="FAD_PCMH"/>
    <property type="match status" value="1"/>
</dbReference>
<dbReference type="Pfam" id="PF00941">
    <property type="entry name" value="FAD_binding_5"/>
    <property type="match status" value="1"/>
</dbReference>
<dbReference type="InterPro" id="IPR016166">
    <property type="entry name" value="FAD-bd_PCMH"/>
</dbReference>
<accession>W0FMC0</accession>
<organism evidence="2">
    <name type="scientific">uncultured bacterium Contig1762</name>
    <dbReference type="NCBI Taxonomy" id="1393506"/>
    <lineage>
        <taxon>Bacteria</taxon>
        <taxon>environmental samples</taxon>
    </lineage>
</organism>
<dbReference type="InterPro" id="IPR051312">
    <property type="entry name" value="Diverse_Substr_Oxidored"/>
</dbReference>
<dbReference type="SUPFAM" id="SSF56176">
    <property type="entry name" value="FAD-binding/transporter-associated domain-like"/>
    <property type="match status" value="1"/>
</dbReference>
<dbReference type="InterPro" id="IPR002346">
    <property type="entry name" value="Mopterin_DH_FAD-bd"/>
</dbReference>
<dbReference type="EMBL" id="KC246799">
    <property type="protein sequence ID" value="AHF24609.1"/>
    <property type="molecule type" value="Genomic_DNA"/>
</dbReference>
<dbReference type="AlphaFoldDB" id="W0FMC0"/>
<dbReference type="InterPro" id="IPR016169">
    <property type="entry name" value="FAD-bd_PCMH_sub2"/>
</dbReference>
<reference evidence="2" key="1">
    <citation type="journal article" date="2013" name="PLoS ONE">
        <title>Metagenomic insights into the carbohydrate-active enzymes carried by the microorganisms adhering to solid digesta in the rumen of cows.</title>
        <authorList>
            <person name="Wang L."/>
            <person name="Hatem A."/>
            <person name="Catalyurek U.V."/>
            <person name="Morrison M."/>
            <person name="Yu Z."/>
        </authorList>
    </citation>
    <scope>NUCLEOTIDE SEQUENCE</scope>
</reference>
<evidence type="ECO:0000259" key="1">
    <source>
        <dbReference type="PROSITE" id="PS51387"/>
    </source>
</evidence>
<protein>
    <submittedName>
        <fullName evidence="2">Molybdopterin dehydrogenase FAD-binding protein</fullName>
    </submittedName>
</protein>
<dbReference type="Gene3D" id="3.30.465.10">
    <property type="match status" value="1"/>
</dbReference>
<name>W0FMC0_9BACT</name>
<evidence type="ECO:0000313" key="2">
    <source>
        <dbReference type="EMBL" id="AHF24609.1"/>
    </source>
</evidence>
<feature type="domain" description="FAD-binding PCMH-type" evidence="1">
    <location>
        <begin position="1"/>
        <end position="158"/>
    </location>
</feature>
<dbReference type="PANTHER" id="PTHR42659:SF9">
    <property type="entry name" value="XANTHINE DEHYDROGENASE FAD-BINDING SUBUNIT XDHB-RELATED"/>
    <property type="match status" value="1"/>
</dbReference>
<dbReference type="PANTHER" id="PTHR42659">
    <property type="entry name" value="XANTHINE DEHYDROGENASE SUBUNIT C-RELATED"/>
    <property type="match status" value="1"/>
</dbReference>
<proteinExistence type="predicted"/>